<keyword evidence="3" id="KW-1185">Reference proteome</keyword>
<name>A0A4R8XUN7_9MICO</name>
<proteinExistence type="predicted"/>
<sequence>MTPWTVPPTRLHRWGRFRARYVTGLTLVVLGVLATNFTSTYSLFFLAIGPPLQVLGWLTLPGALWRRLTVLVPALFSSILLLGGADFNGVFAVFLACWLLVRHRPWLSYLALIPSIGMSFLLKDTLNDYDQNWVGYLVGFLTTAAAAWLAWWLAGWSAGRRPRSSRAAGVKFGGSPADLNRI</sequence>
<accession>A0A4R8XUN7</accession>
<protein>
    <submittedName>
        <fullName evidence="2">Uncharacterized protein</fullName>
    </submittedName>
</protein>
<dbReference type="RefSeq" id="WP_134369308.1">
    <property type="nucleotide sequence ID" value="NZ_SOGN01000026.1"/>
</dbReference>
<feature type="transmembrane region" description="Helical" evidence="1">
    <location>
        <begin position="106"/>
        <end position="122"/>
    </location>
</feature>
<feature type="transmembrane region" description="Helical" evidence="1">
    <location>
        <begin position="134"/>
        <end position="154"/>
    </location>
</feature>
<organism evidence="2 3">
    <name type="scientific">Cryobacterium cheniae</name>
    <dbReference type="NCBI Taxonomy" id="1259262"/>
    <lineage>
        <taxon>Bacteria</taxon>
        <taxon>Bacillati</taxon>
        <taxon>Actinomycetota</taxon>
        <taxon>Actinomycetes</taxon>
        <taxon>Micrococcales</taxon>
        <taxon>Microbacteriaceae</taxon>
        <taxon>Cryobacterium</taxon>
    </lineage>
</organism>
<dbReference type="AlphaFoldDB" id="A0A4R8XUN7"/>
<feature type="transmembrane region" description="Helical" evidence="1">
    <location>
        <begin position="68"/>
        <end position="101"/>
    </location>
</feature>
<dbReference type="Proteomes" id="UP000298433">
    <property type="component" value="Unassembled WGS sequence"/>
</dbReference>
<dbReference type="OrthoDB" id="5115602at2"/>
<keyword evidence="1" id="KW-1133">Transmembrane helix</keyword>
<keyword evidence="1" id="KW-0472">Membrane</keyword>
<keyword evidence="1" id="KW-0812">Transmembrane</keyword>
<evidence type="ECO:0000256" key="1">
    <source>
        <dbReference type="SAM" id="Phobius"/>
    </source>
</evidence>
<evidence type="ECO:0000313" key="3">
    <source>
        <dbReference type="Proteomes" id="UP000298433"/>
    </source>
</evidence>
<evidence type="ECO:0000313" key="2">
    <source>
        <dbReference type="EMBL" id="TFC82316.1"/>
    </source>
</evidence>
<reference evidence="2 3" key="1">
    <citation type="submission" date="2019-03" db="EMBL/GenBank/DDBJ databases">
        <title>Genomics of glacier-inhabiting Cryobacterium strains.</title>
        <authorList>
            <person name="Liu Q."/>
            <person name="Xin Y.-H."/>
        </authorList>
    </citation>
    <scope>NUCLEOTIDE SEQUENCE [LARGE SCALE GENOMIC DNA]</scope>
    <source>
        <strain evidence="2 3">TMT2-48-2</strain>
    </source>
</reference>
<feature type="transmembrane region" description="Helical" evidence="1">
    <location>
        <begin position="21"/>
        <end position="48"/>
    </location>
</feature>
<dbReference type="EMBL" id="SOGN01000026">
    <property type="protein sequence ID" value="TFC82316.1"/>
    <property type="molecule type" value="Genomic_DNA"/>
</dbReference>
<comment type="caution">
    <text evidence="2">The sequence shown here is derived from an EMBL/GenBank/DDBJ whole genome shotgun (WGS) entry which is preliminary data.</text>
</comment>
<gene>
    <name evidence="2" type="ORF">E3T23_05100</name>
</gene>